<dbReference type="Proteomes" id="UP000698963">
    <property type="component" value="Unassembled WGS sequence"/>
</dbReference>
<reference evidence="2" key="2">
    <citation type="submission" date="2021-09" db="EMBL/GenBank/DDBJ databases">
        <authorList>
            <person name="Gilroy R."/>
        </authorList>
    </citation>
    <scope>NUCLEOTIDE SEQUENCE</scope>
    <source>
        <strain evidence="2">ChiGjej2B2-19336</strain>
    </source>
</reference>
<comment type="caution">
    <text evidence="2">The sequence shown here is derived from an EMBL/GenBank/DDBJ whole genome shotgun (WGS) entry which is preliminary data.</text>
</comment>
<dbReference type="AlphaFoldDB" id="A0A921DRN3"/>
<dbReference type="Pfam" id="PF01797">
    <property type="entry name" value="Y1_Tnp"/>
    <property type="match status" value="1"/>
</dbReference>
<dbReference type="GO" id="GO:0003677">
    <property type="term" value="F:DNA binding"/>
    <property type="evidence" value="ECO:0007669"/>
    <property type="project" value="InterPro"/>
</dbReference>
<accession>A0A921DRN3</accession>
<dbReference type="GO" id="GO:0004803">
    <property type="term" value="F:transposase activity"/>
    <property type="evidence" value="ECO:0007669"/>
    <property type="project" value="InterPro"/>
</dbReference>
<protein>
    <submittedName>
        <fullName evidence="2">IS200/IS605 family transposase</fullName>
    </submittedName>
</protein>
<evidence type="ECO:0000259" key="1">
    <source>
        <dbReference type="SMART" id="SM01321"/>
    </source>
</evidence>
<dbReference type="Gene3D" id="3.30.70.1290">
    <property type="entry name" value="Transposase IS200-like"/>
    <property type="match status" value="1"/>
</dbReference>
<feature type="domain" description="Transposase IS200-like" evidence="1">
    <location>
        <begin position="11"/>
        <end position="91"/>
    </location>
</feature>
<evidence type="ECO:0000313" key="3">
    <source>
        <dbReference type="Proteomes" id="UP000698963"/>
    </source>
</evidence>
<dbReference type="InterPro" id="IPR002686">
    <property type="entry name" value="Transposase_17"/>
</dbReference>
<name>A0A921DRN3_9BACT</name>
<feature type="non-terminal residue" evidence="2">
    <location>
        <position position="91"/>
    </location>
</feature>
<dbReference type="SUPFAM" id="SSF143422">
    <property type="entry name" value="Transposase IS200-like"/>
    <property type="match status" value="1"/>
</dbReference>
<gene>
    <name evidence="2" type="primary">tnpA</name>
    <name evidence="2" type="ORF">K8W16_05895</name>
</gene>
<dbReference type="SMART" id="SM01321">
    <property type="entry name" value="Y1_Tnp"/>
    <property type="match status" value="1"/>
</dbReference>
<reference evidence="2" key="1">
    <citation type="journal article" date="2021" name="PeerJ">
        <title>Extensive microbial diversity within the chicken gut microbiome revealed by metagenomics and culture.</title>
        <authorList>
            <person name="Gilroy R."/>
            <person name="Ravi A."/>
            <person name="Getino M."/>
            <person name="Pursley I."/>
            <person name="Horton D.L."/>
            <person name="Alikhan N.F."/>
            <person name="Baker D."/>
            <person name="Gharbi K."/>
            <person name="Hall N."/>
            <person name="Watson M."/>
            <person name="Adriaenssens E.M."/>
            <person name="Foster-Nyarko E."/>
            <person name="Jarju S."/>
            <person name="Secka A."/>
            <person name="Antonio M."/>
            <person name="Oren A."/>
            <person name="Chaudhuri R.R."/>
            <person name="La Ragione R."/>
            <person name="Hildebrand F."/>
            <person name="Pallen M.J."/>
        </authorList>
    </citation>
    <scope>NUCLEOTIDE SEQUENCE</scope>
    <source>
        <strain evidence="2">ChiGjej2B2-19336</strain>
    </source>
</reference>
<dbReference type="GO" id="GO:0006313">
    <property type="term" value="P:DNA transposition"/>
    <property type="evidence" value="ECO:0007669"/>
    <property type="project" value="InterPro"/>
</dbReference>
<dbReference type="PANTHER" id="PTHR33360:SF2">
    <property type="entry name" value="TRANSPOSASE FOR INSERTION SEQUENCE ELEMENT IS200"/>
    <property type="match status" value="1"/>
</dbReference>
<dbReference type="NCBIfam" id="NF033573">
    <property type="entry name" value="transpos_IS200"/>
    <property type="match status" value="1"/>
</dbReference>
<sequence length="91" mass="10662">MVKEQHSAHTKWLCKYPIAFTPKYRRKVIYGQYRKDPGKIIRQLCDYKGIEIMEGDMMIGHVHMLVMIPPKYAISSVMGYMMGKSSLMIFD</sequence>
<organism evidence="2 3">
    <name type="scientific">Mailhella massiliensis</name>
    <dbReference type="NCBI Taxonomy" id="1903261"/>
    <lineage>
        <taxon>Bacteria</taxon>
        <taxon>Pseudomonadati</taxon>
        <taxon>Thermodesulfobacteriota</taxon>
        <taxon>Desulfovibrionia</taxon>
        <taxon>Desulfovibrionales</taxon>
        <taxon>Desulfovibrionaceae</taxon>
        <taxon>Mailhella</taxon>
    </lineage>
</organism>
<dbReference type="RefSeq" id="WP_304122048.1">
    <property type="nucleotide sequence ID" value="NZ_DYZA01000112.1"/>
</dbReference>
<evidence type="ECO:0000313" key="2">
    <source>
        <dbReference type="EMBL" id="HJD97158.1"/>
    </source>
</evidence>
<dbReference type="EMBL" id="DYZA01000112">
    <property type="protein sequence ID" value="HJD97158.1"/>
    <property type="molecule type" value="Genomic_DNA"/>
</dbReference>
<dbReference type="PANTHER" id="PTHR33360">
    <property type="entry name" value="TRANSPOSASE FOR INSERTION SEQUENCE ELEMENT IS200"/>
    <property type="match status" value="1"/>
</dbReference>
<dbReference type="InterPro" id="IPR036515">
    <property type="entry name" value="Transposase_17_sf"/>
</dbReference>
<proteinExistence type="predicted"/>